<dbReference type="EMBL" id="FOQU01000001">
    <property type="protein sequence ID" value="SFH83038.1"/>
    <property type="molecule type" value="Genomic_DNA"/>
</dbReference>
<reference evidence="5 6" key="1">
    <citation type="submission" date="2016-10" db="EMBL/GenBank/DDBJ databases">
        <authorList>
            <person name="de Groot N.N."/>
        </authorList>
    </citation>
    <scope>NUCLEOTIDE SEQUENCE [LARGE SCALE GENOMIC DNA]</scope>
    <source>
        <strain evidence="5 6">LMG 23650</strain>
    </source>
</reference>
<gene>
    <name evidence="5" type="ORF">SAMN05192543_101169</name>
</gene>
<feature type="domain" description="Ionotropic glutamate receptor C-terminal" evidence="4">
    <location>
        <begin position="29"/>
        <end position="247"/>
    </location>
</feature>
<evidence type="ECO:0000256" key="2">
    <source>
        <dbReference type="SAM" id="SignalP"/>
    </source>
</evidence>
<evidence type="ECO:0000313" key="5">
    <source>
        <dbReference type="EMBL" id="SFH83038.1"/>
    </source>
</evidence>
<dbReference type="STRING" id="420953.SAMN05192543_101169"/>
<feature type="signal peptide" evidence="2">
    <location>
        <begin position="1"/>
        <end position="25"/>
    </location>
</feature>
<proteinExistence type="predicted"/>
<dbReference type="PANTHER" id="PTHR35936">
    <property type="entry name" value="MEMBRANE-BOUND LYTIC MUREIN TRANSGLYCOSYLASE F"/>
    <property type="match status" value="1"/>
</dbReference>
<dbReference type="SUPFAM" id="SSF53850">
    <property type="entry name" value="Periplasmic binding protein-like II"/>
    <property type="match status" value="1"/>
</dbReference>
<evidence type="ECO:0000256" key="1">
    <source>
        <dbReference type="ARBA" id="ARBA00022729"/>
    </source>
</evidence>
<organism evidence="5 6">
    <name type="scientific">Paraburkholderia megapolitana</name>
    <dbReference type="NCBI Taxonomy" id="420953"/>
    <lineage>
        <taxon>Bacteria</taxon>
        <taxon>Pseudomonadati</taxon>
        <taxon>Pseudomonadota</taxon>
        <taxon>Betaproteobacteria</taxon>
        <taxon>Burkholderiales</taxon>
        <taxon>Burkholderiaceae</taxon>
        <taxon>Paraburkholderia</taxon>
    </lineage>
</organism>
<dbReference type="SMART" id="SM00062">
    <property type="entry name" value="PBPb"/>
    <property type="match status" value="1"/>
</dbReference>
<name>A0A1I3D8Y8_9BURK</name>
<dbReference type="SMART" id="SM00079">
    <property type="entry name" value="PBPe"/>
    <property type="match status" value="1"/>
</dbReference>
<dbReference type="InterPro" id="IPR001320">
    <property type="entry name" value="Iontro_rcpt_C"/>
</dbReference>
<dbReference type="Proteomes" id="UP000199548">
    <property type="component" value="Unassembled WGS sequence"/>
</dbReference>
<dbReference type="GO" id="GO:0015276">
    <property type="term" value="F:ligand-gated monoatomic ion channel activity"/>
    <property type="evidence" value="ECO:0007669"/>
    <property type="project" value="InterPro"/>
</dbReference>
<dbReference type="OrthoDB" id="368476at2"/>
<dbReference type="AlphaFoldDB" id="A0A1I3D8Y8"/>
<sequence>MNRRQLLQTGLAAIPAIGLSRFAKAASAELIVGSNVGGPPFTFKQGDTYTGFDIDTWAEVAKGLNVKWRVQPMEFGALIPALQTRNIDVVISQLFIKPERQKVIDFSDPYYNSGLIAVTRIDNATIKTSADLAGKSIGTETGTIAVDYIKNHIKDATLEQLPGINNALLALEAGRTDAVVYDKPVLLYYAKTAGKGKVRVVLPALEGRDVGIGFQKGSPLVAPVNVQLAAMKADGRLKALNLKWFGEDTAS</sequence>
<protein>
    <submittedName>
        <fullName evidence="5">L-glutamine-binding protein</fullName>
    </submittedName>
</protein>
<dbReference type="RefSeq" id="WP_091006414.1">
    <property type="nucleotide sequence ID" value="NZ_CP041743.1"/>
</dbReference>
<feature type="domain" description="Solute-binding protein family 3/N-terminal" evidence="3">
    <location>
        <begin position="29"/>
        <end position="248"/>
    </location>
</feature>
<evidence type="ECO:0000259" key="4">
    <source>
        <dbReference type="SMART" id="SM00079"/>
    </source>
</evidence>
<accession>A0A1I3D8Y8</accession>
<dbReference type="Pfam" id="PF00497">
    <property type="entry name" value="SBP_bac_3"/>
    <property type="match status" value="1"/>
</dbReference>
<dbReference type="InterPro" id="IPR001638">
    <property type="entry name" value="Solute-binding_3/MltF_N"/>
</dbReference>
<feature type="chain" id="PRO_5011464347" evidence="2">
    <location>
        <begin position="26"/>
        <end position="251"/>
    </location>
</feature>
<keyword evidence="1 2" id="KW-0732">Signal</keyword>
<dbReference type="GO" id="GO:0016020">
    <property type="term" value="C:membrane"/>
    <property type="evidence" value="ECO:0007669"/>
    <property type="project" value="InterPro"/>
</dbReference>
<evidence type="ECO:0000259" key="3">
    <source>
        <dbReference type="SMART" id="SM00062"/>
    </source>
</evidence>
<dbReference type="PANTHER" id="PTHR35936:SF38">
    <property type="entry name" value="GLUTAMINE-BINDING PERIPLASMIC PROTEIN"/>
    <property type="match status" value="1"/>
</dbReference>
<keyword evidence="6" id="KW-1185">Reference proteome</keyword>
<evidence type="ECO:0000313" key="6">
    <source>
        <dbReference type="Proteomes" id="UP000199548"/>
    </source>
</evidence>
<dbReference type="Gene3D" id="3.40.190.10">
    <property type="entry name" value="Periplasmic binding protein-like II"/>
    <property type="match status" value="2"/>
</dbReference>